<comment type="caution">
    <text evidence="3">The sequence shown here is derived from an EMBL/GenBank/DDBJ whole genome shotgun (WGS) entry which is preliminary data.</text>
</comment>
<protein>
    <recommendedName>
        <fullName evidence="2">Peptidase S9 prolyl oligopeptidase catalytic domain-containing protein</fullName>
    </recommendedName>
</protein>
<dbReference type="InterPro" id="IPR029058">
    <property type="entry name" value="AB_hydrolase_fold"/>
</dbReference>
<dbReference type="InterPro" id="IPR001375">
    <property type="entry name" value="Peptidase_S9_cat"/>
</dbReference>
<dbReference type="RefSeq" id="WP_126779783.1">
    <property type="nucleotide sequence ID" value="NZ_NGJU01000010.1"/>
</dbReference>
<evidence type="ECO:0000259" key="2">
    <source>
        <dbReference type="Pfam" id="PF00326"/>
    </source>
</evidence>
<evidence type="ECO:0000256" key="1">
    <source>
        <dbReference type="ARBA" id="ARBA00022801"/>
    </source>
</evidence>
<dbReference type="AlphaFoldDB" id="A0A429ZP45"/>
<organism evidence="3 4">
    <name type="scientific">Vagococcus salmoninarum</name>
    <dbReference type="NCBI Taxonomy" id="2739"/>
    <lineage>
        <taxon>Bacteria</taxon>
        <taxon>Bacillati</taxon>
        <taxon>Bacillota</taxon>
        <taxon>Bacilli</taxon>
        <taxon>Lactobacillales</taxon>
        <taxon>Enterococcaceae</taxon>
        <taxon>Vagococcus</taxon>
    </lineage>
</organism>
<dbReference type="InterPro" id="IPR050261">
    <property type="entry name" value="FrsA_esterase"/>
</dbReference>
<evidence type="ECO:0000313" key="3">
    <source>
        <dbReference type="EMBL" id="RST95446.1"/>
    </source>
</evidence>
<reference evidence="3 4" key="1">
    <citation type="submission" date="2017-05" db="EMBL/GenBank/DDBJ databases">
        <title>Vagococcus spp. assemblies.</title>
        <authorList>
            <person name="Gulvik C.A."/>
        </authorList>
    </citation>
    <scope>NUCLEOTIDE SEQUENCE [LARGE SCALE GENOMIC DNA]</scope>
    <source>
        <strain evidence="3 4">NCFB 2777</strain>
    </source>
</reference>
<dbReference type="GO" id="GO:0006508">
    <property type="term" value="P:proteolysis"/>
    <property type="evidence" value="ECO:0007669"/>
    <property type="project" value="InterPro"/>
</dbReference>
<sequence length="249" mass="27657">MISVYDRVISTIPVLEIVLTERQGEALPTVVFYHGWTNVKEQSLIHGYEIAKKGFRVLLPEAIYHGQRQDDKLTKEHMMDFWEIIQQNITEFPIITDYYIKAKLSDPERLGVTGASMGGITTCGLLTSYPAIKAGVCLMGSPNLTAFAQGTVAAIEAAGTVLPADTASQLAKLKKYDLSLNPGNLAGRPIHFWHGEEDPVIPYLETFAFYEKFKGTEAGRNLSFTRTADGHRVPYQISLETATFFGEHL</sequence>
<dbReference type="GO" id="GO:0008236">
    <property type="term" value="F:serine-type peptidase activity"/>
    <property type="evidence" value="ECO:0007669"/>
    <property type="project" value="InterPro"/>
</dbReference>
<dbReference type="PANTHER" id="PTHR22946">
    <property type="entry name" value="DIENELACTONE HYDROLASE DOMAIN-CONTAINING PROTEIN-RELATED"/>
    <property type="match status" value="1"/>
</dbReference>
<accession>A0A429ZP45</accession>
<feature type="domain" description="Peptidase S9 prolyl oligopeptidase catalytic" evidence="2">
    <location>
        <begin position="92"/>
        <end position="233"/>
    </location>
</feature>
<dbReference type="GO" id="GO:0052689">
    <property type="term" value="F:carboxylic ester hydrolase activity"/>
    <property type="evidence" value="ECO:0007669"/>
    <property type="project" value="UniProtKB-ARBA"/>
</dbReference>
<dbReference type="SUPFAM" id="SSF53474">
    <property type="entry name" value="alpha/beta-Hydrolases"/>
    <property type="match status" value="1"/>
</dbReference>
<evidence type="ECO:0000313" key="4">
    <source>
        <dbReference type="Proteomes" id="UP000287239"/>
    </source>
</evidence>
<keyword evidence="1" id="KW-0378">Hydrolase</keyword>
<dbReference type="GeneID" id="98568260"/>
<name>A0A429ZP45_9ENTE</name>
<gene>
    <name evidence="3" type="ORF">CBF35_07760</name>
</gene>
<dbReference type="Proteomes" id="UP000287239">
    <property type="component" value="Unassembled WGS sequence"/>
</dbReference>
<keyword evidence="4" id="KW-1185">Reference proteome</keyword>
<dbReference type="OrthoDB" id="31158at2"/>
<dbReference type="EMBL" id="NGJU01000010">
    <property type="protein sequence ID" value="RST95446.1"/>
    <property type="molecule type" value="Genomic_DNA"/>
</dbReference>
<dbReference type="PANTHER" id="PTHR22946:SF9">
    <property type="entry name" value="POLYKETIDE TRANSFERASE AF380"/>
    <property type="match status" value="1"/>
</dbReference>
<proteinExistence type="predicted"/>
<dbReference type="Pfam" id="PF00326">
    <property type="entry name" value="Peptidase_S9"/>
    <property type="match status" value="1"/>
</dbReference>
<dbReference type="Gene3D" id="3.40.50.1820">
    <property type="entry name" value="alpha/beta hydrolase"/>
    <property type="match status" value="1"/>
</dbReference>